<organism evidence="2 3">
    <name type="scientific">Handroanthus impetiginosus</name>
    <dbReference type="NCBI Taxonomy" id="429701"/>
    <lineage>
        <taxon>Eukaryota</taxon>
        <taxon>Viridiplantae</taxon>
        <taxon>Streptophyta</taxon>
        <taxon>Embryophyta</taxon>
        <taxon>Tracheophyta</taxon>
        <taxon>Spermatophyta</taxon>
        <taxon>Magnoliopsida</taxon>
        <taxon>eudicotyledons</taxon>
        <taxon>Gunneridae</taxon>
        <taxon>Pentapetalae</taxon>
        <taxon>asterids</taxon>
        <taxon>lamiids</taxon>
        <taxon>Lamiales</taxon>
        <taxon>Bignoniaceae</taxon>
        <taxon>Crescentiina</taxon>
        <taxon>Tabebuia alliance</taxon>
        <taxon>Handroanthus</taxon>
    </lineage>
</organism>
<dbReference type="InterPro" id="IPR012312">
    <property type="entry name" value="Hemerythrin-like"/>
</dbReference>
<gene>
    <name evidence="2" type="ORF">CDL12_29647</name>
</gene>
<dbReference type="CDD" id="cd12108">
    <property type="entry name" value="Hr-like"/>
    <property type="match status" value="1"/>
</dbReference>
<sequence>MGGGESEKEEDWPVSSIAGKRLVDAPILFFVASHKAFRAELASLRLVAAEASESGAIGRELVVDLSRRLEFLKLVCDYHSAAEDEVIFLALDSQVQNVVRTYSLEHKSIEDNFSIIFHHLDLLIKEDGDASQMFQELLFSMGTVQTMICQHMLKEEEQVFPLLMQKFTSEEQSQLVWQYMCSVPFILLQEFFPWMTSHLTSDEKQDLLHCINLIIPRERLLKEVVVSWIQHEEKSSSDAENTYGKGYRFLSGPSSSKDIDKLYPPQIHSGGEQQLRKAFAAETSDVEVPFKGIYLWHTALQRELEQIIEELHHIRNSDCFSSLSSVIVQLKFIADVLIFYSNTLDKILYPLLNLLAKDSLFPCSPLIDECHIKGLQRSLFYESQSSAQLGTFVEMLCQDLESLVRGLGKSLVFLESEIFPPISESCTSETQLWLLYTSLHMMPLGLLRCTITWFSADLTDSQSNAILKNMKLGCPSINPSFTSLLHEWVRIGCSGKTSIEKFRQNLEEIFNGKSFYLAEQNRQQMAFSGQLLKQNSAIETRKSVCMHSSSVSMTTEELDVSNPSGMNLHIFFSQLFKQMPSL</sequence>
<reference evidence="3" key="1">
    <citation type="journal article" date="2018" name="Gigascience">
        <title>Genome assembly of the Pink Ipe (Handroanthus impetiginosus, Bignoniaceae), a highly valued, ecologically keystone Neotropical timber forest tree.</title>
        <authorList>
            <person name="Silva-Junior O.B."/>
            <person name="Grattapaglia D."/>
            <person name="Novaes E."/>
            <person name="Collevatti R.G."/>
        </authorList>
    </citation>
    <scope>NUCLEOTIDE SEQUENCE [LARGE SCALE GENOMIC DNA]</scope>
    <source>
        <strain evidence="3">cv. UFG-1</strain>
    </source>
</reference>
<keyword evidence="3" id="KW-1185">Reference proteome</keyword>
<dbReference type="EMBL" id="NKXS01009013">
    <property type="protein sequence ID" value="PIM97882.1"/>
    <property type="molecule type" value="Genomic_DNA"/>
</dbReference>
<evidence type="ECO:0000313" key="3">
    <source>
        <dbReference type="Proteomes" id="UP000231279"/>
    </source>
</evidence>
<dbReference type="OrthoDB" id="411372at2759"/>
<proteinExistence type="predicted"/>
<dbReference type="Pfam" id="PF01814">
    <property type="entry name" value="Hemerythrin"/>
    <property type="match status" value="1"/>
</dbReference>
<dbReference type="Proteomes" id="UP000231279">
    <property type="component" value="Unassembled WGS sequence"/>
</dbReference>
<dbReference type="Gene3D" id="1.20.120.520">
    <property type="entry name" value="nmb1532 protein domain like"/>
    <property type="match status" value="1"/>
</dbReference>
<comment type="caution">
    <text evidence="2">The sequence shown here is derived from an EMBL/GenBank/DDBJ whole genome shotgun (WGS) entry which is preliminary data.</text>
</comment>
<evidence type="ECO:0000313" key="2">
    <source>
        <dbReference type="EMBL" id="PIM97882.1"/>
    </source>
</evidence>
<protein>
    <recommendedName>
        <fullName evidence="1">Hemerythrin-like domain-containing protein</fullName>
    </recommendedName>
</protein>
<dbReference type="STRING" id="429701.A0A2G9FXU4"/>
<name>A0A2G9FXU4_9LAMI</name>
<feature type="domain" description="Hemerythrin-like" evidence="1">
    <location>
        <begin position="29"/>
        <end position="163"/>
    </location>
</feature>
<accession>A0A2G9FXU4</accession>
<evidence type="ECO:0000259" key="1">
    <source>
        <dbReference type="Pfam" id="PF01814"/>
    </source>
</evidence>
<dbReference type="AlphaFoldDB" id="A0A2G9FXU4"/>